<dbReference type="Proteomes" id="UP000215633">
    <property type="component" value="Unassembled WGS sequence"/>
</dbReference>
<evidence type="ECO:0000313" key="3">
    <source>
        <dbReference type="Proteomes" id="UP000215633"/>
    </source>
</evidence>
<dbReference type="GO" id="GO:0016706">
    <property type="term" value="F:2-oxoglutarate-dependent dioxygenase activity"/>
    <property type="evidence" value="ECO:0007669"/>
    <property type="project" value="UniProtKB-ARBA"/>
</dbReference>
<dbReference type="EMBL" id="NEVT01000009">
    <property type="protein sequence ID" value="OZI69724.1"/>
    <property type="molecule type" value="Genomic_DNA"/>
</dbReference>
<dbReference type="SUPFAM" id="SSF51197">
    <property type="entry name" value="Clavaminate synthase-like"/>
    <property type="match status" value="1"/>
</dbReference>
<reference evidence="3" key="1">
    <citation type="submission" date="2017-05" db="EMBL/GenBank/DDBJ databases">
        <title>Complete and WGS of Bordetella genogroups.</title>
        <authorList>
            <person name="Spilker T."/>
            <person name="Lipuma J."/>
        </authorList>
    </citation>
    <scope>NUCLEOTIDE SEQUENCE [LARGE SCALE GENOMIC DNA]</scope>
    <source>
        <strain evidence="3">AU8256</strain>
    </source>
</reference>
<dbReference type="AlphaFoldDB" id="A0A261V6D2"/>
<name>A0A261V6D2_9BORD</name>
<dbReference type="PANTHER" id="PTHR20883">
    <property type="entry name" value="PHYTANOYL-COA DIOXYGENASE DOMAIN CONTAINING 1"/>
    <property type="match status" value="1"/>
</dbReference>
<sequence>MTDASAGFFAEHGYLRLAGLHPRTRMTAIRDKLLDEVKRMSGRGRPDAWRGLPVFQQIGRLSSMVEYPGLHETLMSRELLDLVAHLAGRPPAVVQDAQLLLSPPRQGAWTLQGLNWHVDVKAGSRDRLPGIQAFFLIDDVAGQGGATLALAGSHRHAPRTPQAAALRERLRAPGDLRRNLRELDIDVLEMAGRAGDVYLMDMRVLHTPSINATPRMRMMATSRCLFDA</sequence>
<comment type="caution">
    <text evidence="2">The sequence shown here is derived from an EMBL/GenBank/DDBJ whole genome shotgun (WGS) entry which is preliminary data.</text>
</comment>
<proteinExistence type="predicted"/>
<dbReference type="Gene3D" id="2.60.120.620">
    <property type="entry name" value="q2cbj1_9rhob like domain"/>
    <property type="match status" value="1"/>
</dbReference>
<dbReference type="Pfam" id="PF05721">
    <property type="entry name" value="PhyH"/>
    <property type="match status" value="1"/>
</dbReference>
<protein>
    <recommendedName>
        <fullName evidence="4">Phytanoyl-CoA dioxygenase</fullName>
    </recommendedName>
</protein>
<evidence type="ECO:0008006" key="4">
    <source>
        <dbReference type="Google" id="ProtNLM"/>
    </source>
</evidence>
<keyword evidence="3" id="KW-1185">Reference proteome</keyword>
<dbReference type="InterPro" id="IPR008775">
    <property type="entry name" value="Phytyl_CoA_dOase-like"/>
</dbReference>
<evidence type="ECO:0000256" key="1">
    <source>
        <dbReference type="ARBA" id="ARBA00001954"/>
    </source>
</evidence>
<gene>
    <name evidence="2" type="ORF">CAL24_23225</name>
</gene>
<organism evidence="2 3">
    <name type="scientific">Bordetella genomosp. 2</name>
    <dbReference type="NCBI Taxonomy" id="1983456"/>
    <lineage>
        <taxon>Bacteria</taxon>
        <taxon>Pseudomonadati</taxon>
        <taxon>Pseudomonadota</taxon>
        <taxon>Betaproteobacteria</taxon>
        <taxon>Burkholderiales</taxon>
        <taxon>Alcaligenaceae</taxon>
        <taxon>Bordetella</taxon>
    </lineage>
</organism>
<accession>A0A261V6D2</accession>
<evidence type="ECO:0000313" key="2">
    <source>
        <dbReference type="EMBL" id="OZI69724.1"/>
    </source>
</evidence>
<dbReference type="RefSeq" id="WP_094808059.1">
    <property type="nucleotide sequence ID" value="NZ_NEVT01000009.1"/>
</dbReference>
<comment type="cofactor">
    <cofactor evidence="1">
        <name>Fe(2+)</name>
        <dbReference type="ChEBI" id="CHEBI:29033"/>
    </cofactor>
</comment>
<dbReference type="GO" id="GO:0005506">
    <property type="term" value="F:iron ion binding"/>
    <property type="evidence" value="ECO:0007669"/>
    <property type="project" value="UniProtKB-ARBA"/>
</dbReference>
<dbReference type="PANTHER" id="PTHR20883:SF48">
    <property type="entry name" value="ECTOINE DIOXYGENASE"/>
    <property type="match status" value="1"/>
</dbReference>